<name>A0AAD4D7U0_9FUNG</name>
<comment type="caution">
    <text evidence="1">The sequence shown here is derived from an EMBL/GenBank/DDBJ whole genome shotgun (WGS) entry which is preliminary data.</text>
</comment>
<dbReference type="SUPFAM" id="SSF52047">
    <property type="entry name" value="RNI-like"/>
    <property type="match status" value="1"/>
</dbReference>
<evidence type="ECO:0008006" key="3">
    <source>
        <dbReference type="Google" id="ProtNLM"/>
    </source>
</evidence>
<accession>A0AAD4D7U0</accession>
<dbReference type="InterPro" id="IPR032675">
    <property type="entry name" value="LRR_dom_sf"/>
</dbReference>
<protein>
    <recommendedName>
        <fullName evidence="3">F-box domain-containing protein</fullName>
    </recommendedName>
</protein>
<keyword evidence="2" id="KW-1185">Reference proteome</keyword>
<dbReference type="Gene3D" id="3.80.10.10">
    <property type="entry name" value="Ribonuclease Inhibitor"/>
    <property type="match status" value="1"/>
</dbReference>
<dbReference type="Proteomes" id="UP001194580">
    <property type="component" value="Unassembled WGS sequence"/>
</dbReference>
<gene>
    <name evidence="1" type="ORF">BGZ95_000760</name>
</gene>
<sequence length="501" mass="56041">MTTATTIVSPLAIPELRYRISRFVAFKDAFSCALVCKAWTHDFMSVIWFKIDFETQPGFVNLSPDIVSKHGHHIRLAIHVAFPPQISILANAPQVCQLKTFRLNTINGYTPAWVGVDERNKEAFEIVARNRKTLQDVLLWSYSKPYEGSAFLALFVDTPALTPFSGGAAATPLQGRSISGVSNLKSLDLSSLTLSYDDLASILEASPSLTQMALLGTDLVGTPTRSFQHTGLKQFTSGINFIFQIDDLYHTHNPNSPSLLSYFPNLTHLSTWSDNLNFDYPTDKIKKDLDRYCPNLNGFLIAENSSAGISTFCTGIGRPVAQLVFYFESLTAEGVAAILSHKATLTNLELFNTIQGFEVEAYEVAAVSNYFQESSLLLQLLPRECPLLDEFDIFLHEMDMDEVEQGEWVCKDLKTLRIRVKGLDTEEKILKAIALWRKGCWRQRQAKATTTTSSATGSMALLLVDQQDEADYPIEARVARHLLKFEKLEAVWLGYQTWGPI</sequence>
<organism evidence="1 2">
    <name type="scientific">Linnemannia exigua</name>
    <dbReference type="NCBI Taxonomy" id="604196"/>
    <lineage>
        <taxon>Eukaryota</taxon>
        <taxon>Fungi</taxon>
        <taxon>Fungi incertae sedis</taxon>
        <taxon>Mucoromycota</taxon>
        <taxon>Mortierellomycotina</taxon>
        <taxon>Mortierellomycetes</taxon>
        <taxon>Mortierellales</taxon>
        <taxon>Mortierellaceae</taxon>
        <taxon>Linnemannia</taxon>
    </lineage>
</organism>
<evidence type="ECO:0000313" key="2">
    <source>
        <dbReference type="Proteomes" id="UP001194580"/>
    </source>
</evidence>
<reference evidence="1" key="1">
    <citation type="journal article" date="2020" name="Fungal Divers.">
        <title>Resolving the Mortierellaceae phylogeny through synthesis of multi-gene phylogenetics and phylogenomics.</title>
        <authorList>
            <person name="Vandepol N."/>
            <person name="Liber J."/>
            <person name="Desiro A."/>
            <person name="Na H."/>
            <person name="Kennedy M."/>
            <person name="Barry K."/>
            <person name="Grigoriev I.V."/>
            <person name="Miller A.N."/>
            <person name="O'Donnell K."/>
            <person name="Stajich J.E."/>
            <person name="Bonito G."/>
        </authorList>
    </citation>
    <scope>NUCLEOTIDE SEQUENCE</scope>
    <source>
        <strain evidence="1">NRRL 28262</strain>
    </source>
</reference>
<proteinExistence type="predicted"/>
<evidence type="ECO:0000313" key="1">
    <source>
        <dbReference type="EMBL" id="KAG0271425.1"/>
    </source>
</evidence>
<dbReference type="AlphaFoldDB" id="A0AAD4D7U0"/>
<dbReference type="EMBL" id="JAAAIL010001145">
    <property type="protein sequence ID" value="KAG0271425.1"/>
    <property type="molecule type" value="Genomic_DNA"/>
</dbReference>